<dbReference type="Proteomes" id="UP000266188">
    <property type="component" value="Unassembled WGS sequence"/>
</dbReference>
<dbReference type="PANTHER" id="PTHR48081">
    <property type="entry name" value="AB HYDROLASE SUPERFAMILY PROTEIN C4A8.06C"/>
    <property type="match status" value="1"/>
</dbReference>
<dbReference type="PANTHER" id="PTHR48081:SF8">
    <property type="entry name" value="ALPHA_BETA HYDROLASE FOLD-3 DOMAIN-CONTAINING PROTEIN-RELATED"/>
    <property type="match status" value="1"/>
</dbReference>
<keyword evidence="1" id="KW-0378">Hydrolase</keyword>
<feature type="domain" description="Alpha/beta hydrolase fold-3" evidence="2">
    <location>
        <begin position="5"/>
        <end position="192"/>
    </location>
</feature>
<dbReference type="Pfam" id="PF07859">
    <property type="entry name" value="Abhydrolase_3"/>
    <property type="match status" value="1"/>
</dbReference>
<evidence type="ECO:0000313" key="4">
    <source>
        <dbReference type="Proteomes" id="UP000266188"/>
    </source>
</evidence>
<evidence type="ECO:0000259" key="2">
    <source>
        <dbReference type="Pfam" id="PF07859"/>
    </source>
</evidence>
<organism evidence="3 4">
    <name type="scientific">Aspergillus sclerotialis</name>
    <dbReference type="NCBI Taxonomy" id="2070753"/>
    <lineage>
        <taxon>Eukaryota</taxon>
        <taxon>Fungi</taxon>
        <taxon>Dikarya</taxon>
        <taxon>Ascomycota</taxon>
        <taxon>Pezizomycotina</taxon>
        <taxon>Eurotiomycetes</taxon>
        <taxon>Eurotiomycetidae</taxon>
        <taxon>Eurotiales</taxon>
        <taxon>Aspergillaceae</taxon>
        <taxon>Aspergillus</taxon>
        <taxon>Aspergillus subgen. Polypaecilum</taxon>
    </lineage>
</organism>
<dbReference type="Gene3D" id="3.40.50.1820">
    <property type="entry name" value="alpha/beta hydrolase"/>
    <property type="match status" value="1"/>
</dbReference>
<dbReference type="SUPFAM" id="SSF53474">
    <property type="entry name" value="alpha/beta-Hydrolases"/>
    <property type="match status" value="1"/>
</dbReference>
<dbReference type="EMBL" id="MVGC01000064">
    <property type="protein sequence ID" value="RJE24919.1"/>
    <property type="molecule type" value="Genomic_DNA"/>
</dbReference>
<dbReference type="OrthoDB" id="408631at2759"/>
<evidence type="ECO:0000256" key="1">
    <source>
        <dbReference type="ARBA" id="ARBA00022801"/>
    </source>
</evidence>
<dbReference type="InterPro" id="IPR013094">
    <property type="entry name" value="AB_hydrolase_3"/>
</dbReference>
<dbReference type="InterPro" id="IPR050300">
    <property type="entry name" value="GDXG_lipolytic_enzyme"/>
</dbReference>
<dbReference type="AlphaFoldDB" id="A0A3A2ZNX4"/>
<protein>
    <recommendedName>
        <fullName evidence="2">Alpha/beta hydrolase fold-3 domain-containing protein</fullName>
    </recommendedName>
</protein>
<name>A0A3A2ZNX4_9EURO</name>
<sequence>MSSINLLVAYVQQTDVPILSIDYRLAPEHPYPVPLEDCWTSLQWIRSHADELSIDLNRLAIMGESAGGGLAASLTLMARDRGLSPSLAKQILIYPMIDDRTRSNHAGELAMWDENDNETGWTAYLGADVGSDRVSPYAAPARTTSVEGLPPLYLDCGQLDIFVHEDIEYVRRFVMANIPTDCHLYAGLPHGFEGLAPTSTAVQQAFANRVRAMKSF</sequence>
<dbReference type="GO" id="GO:0016787">
    <property type="term" value="F:hydrolase activity"/>
    <property type="evidence" value="ECO:0007669"/>
    <property type="project" value="UniProtKB-KW"/>
</dbReference>
<gene>
    <name evidence="3" type="ORF">PHISCL_02751</name>
</gene>
<proteinExistence type="predicted"/>
<keyword evidence="4" id="KW-1185">Reference proteome</keyword>
<comment type="caution">
    <text evidence="3">The sequence shown here is derived from an EMBL/GenBank/DDBJ whole genome shotgun (WGS) entry which is preliminary data.</text>
</comment>
<evidence type="ECO:0000313" key="3">
    <source>
        <dbReference type="EMBL" id="RJE24919.1"/>
    </source>
</evidence>
<reference evidence="4" key="1">
    <citation type="submission" date="2017-02" db="EMBL/GenBank/DDBJ databases">
        <authorList>
            <person name="Tafer H."/>
            <person name="Lopandic K."/>
        </authorList>
    </citation>
    <scope>NUCLEOTIDE SEQUENCE [LARGE SCALE GENOMIC DNA]</scope>
    <source>
        <strain evidence="4">CBS 366.77</strain>
    </source>
</reference>
<accession>A0A3A2ZNX4</accession>
<dbReference type="InterPro" id="IPR029058">
    <property type="entry name" value="AB_hydrolase_fold"/>
</dbReference>
<dbReference type="STRING" id="2070753.A0A3A2ZNX4"/>